<dbReference type="InterPro" id="IPR033124">
    <property type="entry name" value="Ser_caboxypep_his_AS"/>
</dbReference>
<evidence type="ECO:0000256" key="8">
    <source>
        <dbReference type="ARBA" id="ARBA00023180"/>
    </source>
</evidence>
<dbReference type="InterPro" id="IPR001563">
    <property type="entry name" value="Peptidase_S10"/>
</dbReference>
<sequence length="464" mass="52595">MYKSKRDIGSASDTSHFNANRRISMPLLRTSISGVNQQELKEKDLIKNLPGQPPVSFKQYGGYVAINESAGPFFYYYFVEAIRANNSSPLVVWFNGGPSCSSLQGAFLEHGPFRVHSDGKTLYRNPYSWNDETNVLYIESPAGVGFSYMNNSSALENIGDKKTAENNYMFLVKWLERFSEYKGRDVYIAGQSYAGHYCPQLAQLILHNKNQTLINLRGVLIGNPGLDSNDEIYGEYEYLFNHALISPKQWDNYNKLCINGEDSGGTECFKSQWSITEQTSHINLYNIYAPICLNSTLTSKPKEYTTVKNFDPCSPEYLTAYLNLANVQKAMHANTTKLPYAWTKCNYEQNDLWSNNDRDASMIPILEELTGSGVRVWVYSGDMDAAVPHTSTMHVLRKMNLTIEKIWRPWFSEGEVGGYTEEYKNKFTYATVRGAGHMVPSDQPIRALTLFTSFIRNMPLPGTL</sequence>
<organism evidence="10 11">
    <name type="scientific">Arabis nemorensis</name>
    <dbReference type="NCBI Taxonomy" id="586526"/>
    <lineage>
        <taxon>Eukaryota</taxon>
        <taxon>Viridiplantae</taxon>
        <taxon>Streptophyta</taxon>
        <taxon>Embryophyta</taxon>
        <taxon>Tracheophyta</taxon>
        <taxon>Spermatophyta</taxon>
        <taxon>Magnoliopsida</taxon>
        <taxon>eudicotyledons</taxon>
        <taxon>Gunneridae</taxon>
        <taxon>Pentapetalae</taxon>
        <taxon>rosids</taxon>
        <taxon>malvids</taxon>
        <taxon>Brassicales</taxon>
        <taxon>Brassicaceae</taxon>
        <taxon>Arabideae</taxon>
        <taxon>Arabis</taxon>
    </lineage>
</organism>
<evidence type="ECO:0000313" key="11">
    <source>
        <dbReference type="Proteomes" id="UP000489600"/>
    </source>
</evidence>
<dbReference type="Pfam" id="PF00450">
    <property type="entry name" value="Peptidase_S10"/>
    <property type="match status" value="1"/>
</dbReference>
<evidence type="ECO:0000256" key="7">
    <source>
        <dbReference type="ARBA" id="ARBA00023157"/>
    </source>
</evidence>
<protein>
    <recommendedName>
        <fullName evidence="12">Carboxypeptidase</fullName>
    </recommendedName>
</protein>
<dbReference type="Proteomes" id="UP000489600">
    <property type="component" value="Unassembled WGS sequence"/>
</dbReference>
<keyword evidence="8" id="KW-0325">Glycoprotein</keyword>
<dbReference type="PANTHER" id="PTHR11802:SF132">
    <property type="entry name" value="SERINE CARBOXYPEPTIDASE-LIKE 36-RELATED"/>
    <property type="match status" value="1"/>
</dbReference>
<dbReference type="EMBL" id="CABITT030000008">
    <property type="protein sequence ID" value="VVB16090.1"/>
    <property type="molecule type" value="Genomic_DNA"/>
</dbReference>
<dbReference type="InterPro" id="IPR029058">
    <property type="entry name" value="AB_hydrolase_fold"/>
</dbReference>
<comment type="similarity">
    <text evidence="2">Belongs to the peptidase S10 family.</text>
</comment>
<dbReference type="GO" id="GO:0005773">
    <property type="term" value="C:vacuole"/>
    <property type="evidence" value="ECO:0007669"/>
    <property type="project" value="TreeGrafter"/>
</dbReference>
<dbReference type="PANTHER" id="PTHR11802">
    <property type="entry name" value="SERINE PROTEASE FAMILY S10 SERINE CARBOXYPEPTIDASE"/>
    <property type="match status" value="1"/>
</dbReference>
<dbReference type="PRINTS" id="PR00724">
    <property type="entry name" value="CRBOXYPTASEC"/>
</dbReference>
<dbReference type="SUPFAM" id="SSF53474">
    <property type="entry name" value="alpha/beta-Hydrolases"/>
    <property type="match status" value="1"/>
</dbReference>
<dbReference type="GO" id="GO:0005576">
    <property type="term" value="C:extracellular region"/>
    <property type="evidence" value="ECO:0007669"/>
    <property type="project" value="UniProtKB-SubCell"/>
</dbReference>
<dbReference type="PROSITE" id="PS00560">
    <property type="entry name" value="CARBOXYPEPT_SER_HIS"/>
    <property type="match status" value="1"/>
</dbReference>
<evidence type="ECO:0000256" key="6">
    <source>
        <dbReference type="ARBA" id="ARBA00022801"/>
    </source>
</evidence>
<evidence type="ECO:0000256" key="5">
    <source>
        <dbReference type="ARBA" id="ARBA00022729"/>
    </source>
</evidence>
<gene>
    <name evidence="10" type="ORF">ANE_LOCUS26534</name>
</gene>
<reference evidence="10" key="1">
    <citation type="submission" date="2019-07" db="EMBL/GenBank/DDBJ databases">
        <authorList>
            <person name="Dittberner H."/>
        </authorList>
    </citation>
    <scope>NUCLEOTIDE SEQUENCE [LARGE SCALE GENOMIC DNA]</scope>
</reference>
<keyword evidence="7" id="KW-1015">Disulfide bond</keyword>
<dbReference type="GO" id="GO:0006508">
    <property type="term" value="P:proteolysis"/>
    <property type="evidence" value="ECO:0007669"/>
    <property type="project" value="UniProtKB-KW"/>
</dbReference>
<comment type="function">
    <text evidence="9">Probable carboxypeptidase.</text>
</comment>
<evidence type="ECO:0000256" key="4">
    <source>
        <dbReference type="ARBA" id="ARBA00022670"/>
    </source>
</evidence>
<comment type="caution">
    <text evidence="10">The sequence shown here is derived from an EMBL/GenBank/DDBJ whole genome shotgun (WGS) entry which is preliminary data.</text>
</comment>
<dbReference type="FunFam" id="3.40.50.11320:FF:000002">
    <property type="entry name" value="Carboxypeptidase"/>
    <property type="match status" value="1"/>
</dbReference>
<evidence type="ECO:0000256" key="1">
    <source>
        <dbReference type="ARBA" id="ARBA00004613"/>
    </source>
</evidence>
<dbReference type="OrthoDB" id="443318at2759"/>
<accession>A0A565CQX2</accession>
<evidence type="ECO:0000256" key="3">
    <source>
        <dbReference type="ARBA" id="ARBA00022645"/>
    </source>
</evidence>
<evidence type="ECO:0000256" key="2">
    <source>
        <dbReference type="ARBA" id="ARBA00009431"/>
    </source>
</evidence>
<keyword evidence="11" id="KW-1185">Reference proteome</keyword>
<evidence type="ECO:0000256" key="9">
    <source>
        <dbReference type="ARBA" id="ARBA00037399"/>
    </source>
</evidence>
<dbReference type="GO" id="GO:0004185">
    <property type="term" value="F:serine-type carboxypeptidase activity"/>
    <property type="evidence" value="ECO:0007669"/>
    <property type="project" value="InterPro"/>
</dbReference>
<evidence type="ECO:0008006" key="12">
    <source>
        <dbReference type="Google" id="ProtNLM"/>
    </source>
</evidence>
<dbReference type="AlphaFoldDB" id="A0A565CQX2"/>
<keyword evidence="3" id="KW-0121">Carboxypeptidase</keyword>
<keyword evidence="5" id="KW-0732">Signal</keyword>
<dbReference type="Gene3D" id="3.40.50.11320">
    <property type="match status" value="1"/>
</dbReference>
<dbReference type="Gene3D" id="3.40.50.1820">
    <property type="entry name" value="alpha/beta hydrolase"/>
    <property type="match status" value="1"/>
</dbReference>
<name>A0A565CQX2_9BRAS</name>
<comment type="subcellular location">
    <subcellularLocation>
        <location evidence="1">Secreted</location>
    </subcellularLocation>
</comment>
<keyword evidence="4" id="KW-0645">Protease</keyword>
<dbReference type="FunFam" id="3.40.50.1820:FF:000211">
    <property type="entry name" value="Carboxypeptidase"/>
    <property type="match status" value="1"/>
</dbReference>
<proteinExistence type="inferred from homology"/>
<keyword evidence="6" id="KW-0378">Hydrolase</keyword>
<evidence type="ECO:0000313" key="10">
    <source>
        <dbReference type="EMBL" id="VVB16090.1"/>
    </source>
</evidence>
<dbReference type="Gene3D" id="6.10.250.940">
    <property type="match status" value="1"/>
</dbReference>